<feature type="transmembrane region" description="Helical" evidence="17">
    <location>
        <begin position="1070"/>
        <end position="1089"/>
    </location>
</feature>
<dbReference type="InterPro" id="IPR006539">
    <property type="entry name" value="P-type_ATPase_IV"/>
</dbReference>
<dbReference type="NCBIfam" id="TIGR01494">
    <property type="entry name" value="ATPase_P-type"/>
    <property type="match status" value="2"/>
</dbReference>
<keyword evidence="8 15" id="KW-0067">ATP-binding</keyword>
<keyword evidence="5 17" id="KW-0812">Transmembrane</keyword>
<evidence type="ECO:0000256" key="18">
    <source>
        <dbReference type="SAM" id="MobiDB-lite"/>
    </source>
</evidence>
<evidence type="ECO:0000256" key="6">
    <source>
        <dbReference type="ARBA" id="ARBA00022723"/>
    </source>
</evidence>
<keyword evidence="12 17" id="KW-0472">Membrane</keyword>
<feature type="active site" description="4-aspartylphosphate intermediate" evidence="14">
    <location>
        <position position="424"/>
    </location>
</feature>
<keyword evidence="11 17" id="KW-1133">Transmembrane helix</keyword>
<dbReference type="SFLD" id="SFLDF00027">
    <property type="entry name" value="p-type_atpase"/>
    <property type="match status" value="1"/>
</dbReference>
<feature type="region of interest" description="Disordered" evidence="18">
    <location>
        <begin position="1113"/>
        <end position="1136"/>
    </location>
</feature>
<organism evidence="22 23">
    <name type="scientific">Eptatretus burgeri</name>
    <name type="common">Inshore hagfish</name>
    <dbReference type="NCBI Taxonomy" id="7764"/>
    <lineage>
        <taxon>Eukaryota</taxon>
        <taxon>Metazoa</taxon>
        <taxon>Chordata</taxon>
        <taxon>Craniata</taxon>
        <taxon>Vertebrata</taxon>
        <taxon>Cyclostomata</taxon>
        <taxon>Myxini</taxon>
        <taxon>Myxiniformes</taxon>
        <taxon>Myxinidae</taxon>
        <taxon>Eptatretinae</taxon>
        <taxon>Eptatretus</taxon>
    </lineage>
</organism>
<evidence type="ECO:0000256" key="3">
    <source>
        <dbReference type="ARBA" id="ARBA00004308"/>
    </source>
</evidence>
<feature type="binding site" evidence="15">
    <location>
        <position position="828"/>
    </location>
    <ligand>
        <name>ATP</name>
        <dbReference type="ChEBI" id="CHEBI:30616"/>
    </ligand>
</feature>
<dbReference type="InterPro" id="IPR023299">
    <property type="entry name" value="ATPase_P-typ_cyto_dom_N"/>
</dbReference>
<feature type="binding site" evidence="15">
    <location>
        <position position="699"/>
    </location>
    <ligand>
        <name>ATP</name>
        <dbReference type="ChEBI" id="CHEBI:30616"/>
    </ligand>
</feature>
<evidence type="ECO:0000256" key="4">
    <source>
        <dbReference type="ARBA" id="ARBA00008109"/>
    </source>
</evidence>
<keyword evidence="9 16" id="KW-0460">Magnesium</keyword>
<evidence type="ECO:0000256" key="8">
    <source>
        <dbReference type="ARBA" id="ARBA00022840"/>
    </source>
</evidence>
<dbReference type="GO" id="GO:0005524">
    <property type="term" value="F:ATP binding"/>
    <property type="evidence" value="ECO:0007669"/>
    <property type="project" value="UniProtKB-UniRule"/>
</dbReference>
<evidence type="ECO:0000259" key="21">
    <source>
        <dbReference type="Pfam" id="PF16212"/>
    </source>
</evidence>
<evidence type="ECO:0000256" key="12">
    <source>
        <dbReference type="ARBA" id="ARBA00023136"/>
    </source>
</evidence>
<evidence type="ECO:0000256" key="5">
    <source>
        <dbReference type="ARBA" id="ARBA00022692"/>
    </source>
</evidence>
<dbReference type="Gene3D" id="2.70.150.10">
    <property type="entry name" value="Calcium-transporting ATPase, cytoplasmic transduction domain A"/>
    <property type="match status" value="1"/>
</dbReference>
<feature type="region of interest" description="Disordered" evidence="18">
    <location>
        <begin position="1"/>
        <end position="25"/>
    </location>
</feature>
<evidence type="ECO:0000256" key="2">
    <source>
        <dbReference type="ARBA" id="ARBA00004141"/>
    </source>
</evidence>
<dbReference type="GO" id="GO:0045332">
    <property type="term" value="P:phospholipid translocation"/>
    <property type="evidence" value="ECO:0007669"/>
    <property type="project" value="TreeGrafter"/>
</dbReference>
<dbReference type="Gene3D" id="3.40.1110.10">
    <property type="entry name" value="Calcium-transporting ATPase, cytoplasmic domain N"/>
    <property type="match status" value="1"/>
</dbReference>
<evidence type="ECO:0000256" key="7">
    <source>
        <dbReference type="ARBA" id="ARBA00022741"/>
    </source>
</evidence>
<dbReference type="Gene3D" id="3.40.50.1000">
    <property type="entry name" value="HAD superfamily/HAD-like"/>
    <property type="match status" value="1"/>
</dbReference>
<dbReference type="Ensembl" id="ENSEBUT00000022587.1">
    <property type="protein sequence ID" value="ENSEBUP00000022011.1"/>
    <property type="gene ID" value="ENSEBUG00000013539.1"/>
</dbReference>
<comment type="catalytic activity">
    <reaction evidence="13 17">
        <text>ATP + H2O + phospholipidSide 1 = ADP + phosphate + phospholipidSide 2.</text>
        <dbReference type="EC" id="7.6.2.1"/>
    </reaction>
</comment>
<dbReference type="SFLD" id="SFLDG00002">
    <property type="entry name" value="C1.7:_P-type_atpase_like"/>
    <property type="match status" value="1"/>
</dbReference>
<feature type="transmembrane region" description="Helical" evidence="17">
    <location>
        <begin position="885"/>
        <end position="903"/>
    </location>
</feature>
<feature type="binding site" evidence="15">
    <location>
        <position position="618"/>
    </location>
    <ligand>
        <name>ATP</name>
        <dbReference type="ChEBI" id="CHEBI:30616"/>
    </ligand>
</feature>
<dbReference type="GeneTree" id="ENSGT00940000156162"/>
<evidence type="ECO:0000256" key="16">
    <source>
        <dbReference type="PIRSR" id="PIRSR606539-3"/>
    </source>
</evidence>
<name>A0A8C4QXD8_EPTBU</name>
<accession>A0A8C4QXD8</accession>
<dbReference type="InterPro" id="IPR008250">
    <property type="entry name" value="ATPase_P-typ_transduc_dom_A_sf"/>
</dbReference>
<dbReference type="GO" id="GO:0140326">
    <property type="term" value="F:ATPase-coupled intramembrane lipid transporter activity"/>
    <property type="evidence" value="ECO:0007669"/>
    <property type="project" value="UniProtKB-EC"/>
</dbReference>
<dbReference type="CDD" id="cd02073">
    <property type="entry name" value="P-type_ATPase_APLT_Dnf-like"/>
    <property type="match status" value="1"/>
</dbReference>
<dbReference type="GO" id="GO:0016887">
    <property type="term" value="F:ATP hydrolysis activity"/>
    <property type="evidence" value="ECO:0007669"/>
    <property type="project" value="InterPro"/>
</dbReference>
<keyword evidence="23" id="KW-1185">Reference proteome</keyword>
<feature type="transmembrane region" description="Helical" evidence="17">
    <location>
        <begin position="915"/>
        <end position="935"/>
    </location>
</feature>
<feature type="binding site" evidence="15">
    <location>
        <position position="426"/>
    </location>
    <ligand>
        <name>ATP</name>
        <dbReference type="ChEBI" id="CHEBI:30616"/>
    </ligand>
</feature>
<feature type="binding site" evidence="15">
    <location>
        <position position="424"/>
    </location>
    <ligand>
        <name>ATP</name>
        <dbReference type="ChEBI" id="CHEBI:30616"/>
    </ligand>
</feature>
<dbReference type="InterPro" id="IPR036412">
    <property type="entry name" value="HAD-like_sf"/>
</dbReference>
<dbReference type="InterPro" id="IPR023298">
    <property type="entry name" value="ATPase_P-typ_TM_dom_sf"/>
</dbReference>
<dbReference type="GO" id="GO:0005783">
    <property type="term" value="C:endoplasmic reticulum"/>
    <property type="evidence" value="ECO:0007669"/>
    <property type="project" value="TreeGrafter"/>
</dbReference>
<protein>
    <recommendedName>
        <fullName evidence="17">Phospholipid-transporting ATPase</fullName>
        <ecNumber evidence="17">7.6.2.1</ecNumber>
    </recommendedName>
</protein>
<evidence type="ECO:0000256" key="15">
    <source>
        <dbReference type="PIRSR" id="PIRSR606539-2"/>
    </source>
</evidence>
<feature type="binding site" evidence="15">
    <location>
        <position position="798"/>
    </location>
    <ligand>
        <name>ATP</name>
        <dbReference type="ChEBI" id="CHEBI:30616"/>
    </ligand>
</feature>
<sequence length="1159" mass="130726">MEKVNNKKPLETAVERNMARRSTSSDQVNRRTIYVGRGNMGQPGTAKFPDNTIISSKYTIWNFVPKNLFEQFRRIGNMYFLMIFLVQVIIDSPTSPVTSGLPLFFVITVTAVKQGYEDWCRHKTDNVMNNEPVHVLRGPQVCTEKSRDIQVGDIVRVEQDETFPCDLVLLSSDRQGLCHLTTASLDGETNLKTRTALPQTAHLSSETRLSSLNAVVECILPEPDLYRFSGSMVVIRDCSLGEGGPVDRSAAQPLEQDSLLLRGASLKNTKFIYGLAVYTGMETKMTLNYKSKTLKRSVVEKSMNKFLLVYLGLLVLMALISTLMQHFWYGTLHDYTPWYRDMNKSHLGVWKSLKVVTDFLAFMVLFNYIIPVSLYVTVEMQKFLGSRFISWDPALAEPQTKEPAMVNTSDLNEELGQVEFVLSDKTGTLTENIMVLKKCSIGGVKYDYEDGKLLPSDCMDTTDGPPLNSPPLNTSLRDPCCLIRAAALCHTVHISECDEVDGPLGGRQTKRSLPEYYASSPDEKALVEAARGLGVIFLGSDNHQMTLDMKGDEERFEILTILEFDPIRRCMSVILRQPDGEIWVLSKGADSSILPKVVSGELQKTQKHVDDFAMLGLRTLCFGMRRLTQKEFAEIEECLRVARTARTDRDRLIEEAFASIEQQYHLIGVTAVEDKLQEEVPQTIVQLGLAGIALWVLTGDKRETAVNIGYSCGLFSRDMVIHSFTSEHPDGLRNAEVALGLISPSELINGVQDVQATNKRADTPHGLVIEGSCVAKLLSDRPRLQAVCQRVSVVVCCRMSPLQKAEIVRFVKELPGSPITLAIGDGANDVSMIQEAHVGIGIVGKEGRQAARNSDYAIHRFRQLRRLILVHGHLYYIRIAELVQYFFYKNVCFIAPQFLFQFFCSFSQQPLYTTMYLAMYNICFTSLPILVYGLLEQHVPYQLLEHSPHLYTDIANNSWLALPAFIYWTFLGVIHSLIFFFGSYLLFNPDSGLVPSGETHGQWTFGTLVFSVMVITVNLKLALDTRFWTWLNHLVIWGSIAFYIISSFILGSYLWPMFKRKNMYRVFEHMLIAAPTWFGASLLITLCLLPDIFQHALRRQLYPSATQRAQLEEASYRSARKSKLRMSNGDRRDAEQSVPLDSITAAMRWDGTAHSCPRV</sequence>
<dbReference type="InterPro" id="IPR001757">
    <property type="entry name" value="P_typ_ATPase"/>
</dbReference>
<dbReference type="SUPFAM" id="SSF56784">
    <property type="entry name" value="HAD-like"/>
    <property type="match status" value="1"/>
</dbReference>
<feature type="domain" description="P-type ATPase C-terminal" evidence="21">
    <location>
        <begin position="851"/>
        <end position="1104"/>
    </location>
</feature>
<dbReference type="InterPro" id="IPR032630">
    <property type="entry name" value="P_typ_ATPase_c"/>
</dbReference>
<feature type="transmembrane region" description="Helical" evidence="17">
    <location>
        <begin position="965"/>
        <end position="987"/>
    </location>
</feature>
<feature type="binding site" evidence="16">
    <location>
        <position position="825"/>
    </location>
    <ligand>
        <name>Mg(2+)</name>
        <dbReference type="ChEBI" id="CHEBI:18420"/>
    </ligand>
</feature>
<evidence type="ECO:0000259" key="19">
    <source>
        <dbReference type="Pfam" id="PF00122"/>
    </source>
</evidence>
<feature type="transmembrane region" description="Helical" evidence="17">
    <location>
        <begin position="1003"/>
        <end position="1023"/>
    </location>
</feature>
<dbReference type="EC" id="7.6.2.1" evidence="17"/>
<evidence type="ECO:0000259" key="20">
    <source>
        <dbReference type="Pfam" id="PF16209"/>
    </source>
</evidence>
<keyword evidence="7 15" id="KW-0547">Nucleotide-binding</keyword>
<dbReference type="PANTHER" id="PTHR24092:SF175">
    <property type="entry name" value="PHOSPHOLIPID-TRANSPORTING ATPASE"/>
    <property type="match status" value="1"/>
</dbReference>
<evidence type="ECO:0000256" key="14">
    <source>
        <dbReference type="PIRSR" id="PIRSR606539-1"/>
    </source>
</evidence>
<dbReference type="InterPro" id="IPR018303">
    <property type="entry name" value="ATPase_P-typ_P_site"/>
</dbReference>
<dbReference type="InterPro" id="IPR032631">
    <property type="entry name" value="P-type_ATPase_N"/>
</dbReference>
<dbReference type="Pfam" id="PF16209">
    <property type="entry name" value="PhoLip_ATPase_N"/>
    <property type="match status" value="1"/>
</dbReference>
<feature type="binding site" evidence="15">
    <location>
        <position position="698"/>
    </location>
    <ligand>
        <name>ATP</name>
        <dbReference type="ChEBI" id="CHEBI:30616"/>
    </ligand>
</feature>
<dbReference type="GO" id="GO:0055037">
    <property type="term" value="C:recycling endosome"/>
    <property type="evidence" value="ECO:0007669"/>
    <property type="project" value="TreeGrafter"/>
</dbReference>
<dbReference type="SUPFAM" id="SSF81653">
    <property type="entry name" value="Calcium ATPase, transduction domain A"/>
    <property type="match status" value="1"/>
</dbReference>
<feature type="binding site" evidence="16">
    <location>
        <position position="829"/>
    </location>
    <ligand>
        <name>Mg(2+)</name>
        <dbReference type="ChEBI" id="CHEBI:18420"/>
    </ligand>
</feature>
<dbReference type="NCBIfam" id="TIGR01652">
    <property type="entry name" value="ATPase-Plipid"/>
    <property type="match status" value="1"/>
</dbReference>
<keyword evidence="6 16" id="KW-0479">Metal-binding</keyword>
<evidence type="ECO:0000256" key="9">
    <source>
        <dbReference type="ARBA" id="ARBA00022842"/>
    </source>
</evidence>
<proteinExistence type="inferred from homology"/>
<evidence type="ECO:0000256" key="11">
    <source>
        <dbReference type="ARBA" id="ARBA00022989"/>
    </source>
</evidence>
<dbReference type="GO" id="GO:0000287">
    <property type="term" value="F:magnesium ion binding"/>
    <property type="evidence" value="ECO:0007669"/>
    <property type="project" value="UniProtKB-UniRule"/>
</dbReference>
<dbReference type="InterPro" id="IPR023214">
    <property type="entry name" value="HAD_sf"/>
</dbReference>
<dbReference type="AlphaFoldDB" id="A0A8C4QXD8"/>
<feature type="binding site" evidence="16">
    <location>
        <position position="424"/>
    </location>
    <ligand>
        <name>Mg(2+)</name>
        <dbReference type="ChEBI" id="CHEBI:18420"/>
    </ligand>
</feature>
<dbReference type="SUPFAM" id="SSF81665">
    <property type="entry name" value="Calcium ATPase, transmembrane domain M"/>
    <property type="match status" value="1"/>
</dbReference>
<feature type="domain" description="P-type ATPase A" evidence="19">
    <location>
        <begin position="129"/>
        <end position="193"/>
    </location>
</feature>
<feature type="compositionally biased region" description="Basic and acidic residues" evidence="18">
    <location>
        <begin position="1"/>
        <end position="18"/>
    </location>
</feature>
<evidence type="ECO:0000256" key="10">
    <source>
        <dbReference type="ARBA" id="ARBA00022967"/>
    </source>
</evidence>
<feature type="binding site" evidence="15">
    <location>
        <position position="425"/>
    </location>
    <ligand>
        <name>ATP</name>
        <dbReference type="ChEBI" id="CHEBI:30616"/>
    </ligand>
</feature>
<reference evidence="22" key="1">
    <citation type="submission" date="2025-08" db="UniProtKB">
        <authorList>
            <consortium name="Ensembl"/>
        </authorList>
    </citation>
    <scope>IDENTIFICATION</scope>
</reference>
<evidence type="ECO:0000313" key="23">
    <source>
        <dbReference type="Proteomes" id="UP000694388"/>
    </source>
</evidence>
<feature type="transmembrane region" description="Helical" evidence="17">
    <location>
        <begin position="306"/>
        <end position="329"/>
    </location>
</feature>
<feature type="domain" description="P-type ATPase N-terminal" evidence="20">
    <location>
        <begin position="45"/>
        <end position="99"/>
    </location>
</feature>
<feature type="transmembrane region" description="Helical" evidence="17">
    <location>
        <begin position="359"/>
        <end position="378"/>
    </location>
</feature>
<comment type="cofactor">
    <cofactor evidence="1 16">
        <name>Mg(2+)</name>
        <dbReference type="ChEBI" id="CHEBI:18420"/>
    </cofactor>
</comment>
<dbReference type="Pfam" id="PF13246">
    <property type="entry name" value="Cation_ATPase"/>
    <property type="match status" value="1"/>
</dbReference>
<evidence type="ECO:0000256" key="13">
    <source>
        <dbReference type="ARBA" id="ARBA00034036"/>
    </source>
</evidence>
<dbReference type="PROSITE" id="PS00154">
    <property type="entry name" value="ATPASE_E1_E2"/>
    <property type="match status" value="1"/>
</dbReference>
<dbReference type="GO" id="GO:0005886">
    <property type="term" value="C:plasma membrane"/>
    <property type="evidence" value="ECO:0007669"/>
    <property type="project" value="TreeGrafter"/>
</dbReference>
<evidence type="ECO:0000313" key="22">
    <source>
        <dbReference type="Ensembl" id="ENSEBUP00000022011.1"/>
    </source>
</evidence>
<comment type="subcellular location">
    <subcellularLocation>
        <location evidence="3">Endomembrane system</location>
    </subcellularLocation>
    <subcellularLocation>
        <location evidence="2 17">Membrane</location>
        <topology evidence="2 17">Multi-pass membrane protein</topology>
    </subcellularLocation>
</comment>
<feature type="binding site" evidence="15">
    <location>
        <position position="587"/>
    </location>
    <ligand>
        <name>ATP</name>
        <dbReference type="ChEBI" id="CHEBI:30616"/>
    </ligand>
</feature>
<feature type="binding site" evidence="15">
    <location>
        <position position="829"/>
    </location>
    <ligand>
        <name>ATP</name>
        <dbReference type="ChEBI" id="CHEBI:30616"/>
    </ligand>
</feature>
<feature type="binding site" evidence="15">
    <location>
        <position position="804"/>
    </location>
    <ligand>
        <name>ATP</name>
        <dbReference type="ChEBI" id="CHEBI:30616"/>
    </ligand>
</feature>
<dbReference type="PANTHER" id="PTHR24092">
    <property type="entry name" value="PROBABLE PHOSPHOLIPID-TRANSPORTING ATPASE"/>
    <property type="match status" value="1"/>
</dbReference>
<comment type="similarity">
    <text evidence="4 17">Belongs to the cation transport ATPase (P-type) (TC 3.A.3) family. Type IV subfamily.</text>
</comment>
<feature type="binding site" evidence="15">
    <location>
        <position position="523"/>
    </location>
    <ligand>
        <name>ATP</name>
        <dbReference type="ChEBI" id="CHEBI:30616"/>
    </ligand>
</feature>
<dbReference type="Pfam" id="PF16212">
    <property type="entry name" value="PhoLip_ATPase_C"/>
    <property type="match status" value="1"/>
</dbReference>
<dbReference type="InterPro" id="IPR044492">
    <property type="entry name" value="P_typ_ATPase_HD_dom"/>
</dbReference>
<dbReference type="PRINTS" id="PR00119">
    <property type="entry name" value="CATATPASE"/>
</dbReference>
<feature type="transmembrane region" description="Helical" evidence="17">
    <location>
        <begin position="1035"/>
        <end position="1058"/>
    </location>
</feature>
<keyword evidence="10 17" id="KW-1278">Translocase</keyword>
<feature type="binding site" evidence="16">
    <location>
        <position position="426"/>
    </location>
    <ligand>
        <name>Mg(2+)</name>
        <dbReference type="ChEBI" id="CHEBI:18420"/>
    </ligand>
</feature>
<feature type="binding site" evidence="15">
    <location>
        <position position="700"/>
    </location>
    <ligand>
        <name>ATP</name>
        <dbReference type="ChEBI" id="CHEBI:30616"/>
    </ligand>
</feature>
<dbReference type="FunFam" id="3.40.50.1000:FF:000014">
    <property type="entry name" value="Phospholipid-transporting ATPase"/>
    <property type="match status" value="1"/>
</dbReference>
<dbReference type="SUPFAM" id="SSF81660">
    <property type="entry name" value="Metal cation-transporting ATPase, ATP-binding domain N"/>
    <property type="match status" value="1"/>
</dbReference>
<dbReference type="Proteomes" id="UP000694388">
    <property type="component" value="Unplaced"/>
</dbReference>
<feature type="binding site" evidence="15">
    <location>
        <position position="564"/>
    </location>
    <ligand>
        <name>ATP</name>
        <dbReference type="ChEBI" id="CHEBI:30616"/>
    </ligand>
</feature>
<dbReference type="InterPro" id="IPR059000">
    <property type="entry name" value="ATPase_P-type_domA"/>
</dbReference>
<dbReference type="Pfam" id="PF00122">
    <property type="entry name" value="E1-E2_ATPase"/>
    <property type="match status" value="1"/>
</dbReference>
<evidence type="ECO:0000256" key="1">
    <source>
        <dbReference type="ARBA" id="ARBA00001946"/>
    </source>
</evidence>
<dbReference type="SFLD" id="SFLDS00003">
    <property type="entry name" value="Haloacid_Dehalogenase"/>
    <property type="match status" value="1"/>
</dbReference>
<evidence type="ECO:0000256" key="17">
    <source>
        <dbReference type="RuleBase" id="RU362033"/>
    </source>
</evidence>
<reference evidence="22" key="2">
    <citation type="submission" date="2025-09" db="UniProtKB">
        <authorList>
            <consortium name="Ensembl"/>
        </authorList>
    </citation>
    <scope>IDENTIFICATION</scope>
</reference>